<dbReference type="InterPro" id="IPR008280">
    <property type="entry name" value="Tub_FtsZ_C"/>
</dbReference>
<sequence>MSMTGEVVTVFIGQAGTQVASACWELFCLEHGLRPDGFLQRGYRPVDERYHAFFGPTPSGKCSPRTVIVDLEPSVVDEIRTGAYRNLFNPSSLITGKEDAANNFARGYYSIGAEIKDFVLDRIRITCEACSRLSGFILFRSFGGGTGSGLTTLLLENLNVDYGKKLKLDFAIYPAPNISTAIVEPYNSILTTHGTLDHEDCCFIVDNEALYDICARNLNVENPTYTNLNRLQAQVISNITASMRFEGSVNVSLEELQMNLVPYPRIHFPLVTFAPITTPERIMNTMMSVQRITYDCFDPANQMVKCDPRTGIYMSCCLLYRGDVSPSDVNKTITSLKAKRFIQFVGWSPTGFKVGINYQPSTTVPGGDLARSNKTVAMLYNNTAIRHTWSKIARKFDLMYQKRAFVHHYVGEGMEEKVFEEAINDAAALVEDYKEVEL</sequence>
<protein>
    <recommendedName>
        <fullName evidence="13">Tubulin alpha chain</fullName>
    </recommendedName>
</protein>
<feature type="domain" description="Tubulin/FtsZ 2-layer sandwich" evidence="15">
    <location>
        <begin position="249"/>
        <end position="394"/>
    </location>
</feature>
<keyword evidence="4" id="KW-0963">Cytoplasm</keyword>
<dbReference type="PRINTS" id="PR01161">
    <property type="entry name" value="TUBULIN"/>
</dbReference>
<dbReference type="AlphaFoldDB" id="A0ABD2C0G8"/>
<dbReference type="PRINTS" id="PR01162">
    <property type="entry name" value="ALPHATUBULIN"/>
</dbReference>
<comment type="cofactor">
    <cofactor evidence="1">
        <name>Mg(2+)</name>
        <dbReference type="ChEBI" id="CHEBI:18420"/>
    </cofactor>
</comment>
<dbReference type="InterPro" id="IPR023123">
    <property type="entry name" value="Tubulin_C"/>
</dbReference>
<dbReference type="SMART" id="SM00864">
    <property type="entry name" value="Tubulin"/>
    <property type="match status" value="1"/>
</dbReference>
<dbReference type="Proteomes" id="UP001607302">
    <property type="component" value="Unassembled WGS sequence"/>
</dbReference>
<evidence type="ECO:0000256" key="7">
    <source>
        <dbReference type="ARBA" id="ARBA00022741"/>
    </source>
</evidence>
<dbReference type="CDD" id="cd02186">
    <property type="entry name" value="alpha_tubulin"/>
    <property type="match status" value="1"/>
</dbReference>
<dbReference type="GO" id="GO:0046872">
    <property type="term" value="F:metal ion binding"/>
    <property type="evidence" value="ECO:0007669"/>
    <property type="project" value="UniProtKB-KW"/>
</dbReference>
<organism evidence="16 17">
    <name type="scientific">Vespula squamosa</name>
    <name type="common">Southern yellow jacket</name>
    <name type="synonym">Wasp</name>
    <dbReference type="NCBI Taxonomy" id="30214"/>
    <lineage>
        <taxon>Eukaryota</taxon>
        <taxon>Metazoa</taxon>
        <taxon>Ecdysozoa</taxon>
        <taxon>Arthropoda</taxon>
        <taxon>Hexapoda</taxon>
        <taxon>Insecta</taxon>
        <taxon>Pterygota</taxon>
        <taxon>Neoptera</taxon>
        <taxon>Endopterygota</taxon>
        <taxon>Hymenoptera</taxon>
        <taxon>Apocrita</taxon>
        <taxon>Aculeata</taxon>
        <taxon>Vespoidea</taxon>
        <taxon>Vespidae</taxon>
        <taxon>Vespinae</taxon>
        <taxon>Vespula</taxon>
    </lineage>
</organism>
<evidence type="ECO:0000256" key="10">
    <source>
        <dbReference type="ARBA" id="ARBA00023134"/>
    </source>
</evidence>
<dbReference type="InterPro" id="IPR002452">
    <property type="entry name" value="Alpha_tubulin"/>
</dbReference>
<keyword evidence="5 13" id="KW-0493">Microtubule</keyword>
<evidence type="ECO:0000256" key="4">
    <source>
        <dbReference type="ARBA" id="ARBA00022490"/>
    </source>
</evidence>
<dbReference type="InterPro" id="IPR037103">
    <property type="entry name" value="Tubulin/FtsZ-like_C"/>
</dbReference>
<dbReference type="FunFam" id="3.40.50.1440:FF:000007">
    <property type="entry name" value="Tubulin alpha chain"/>
    <property type="match status" value="1"/>
</dbReference>
<keyword evidence="6" id="KW-0479">Metal-binding</keyword>
<evidence type="ECO:0000259" key="15">
    <source>
        <dbReference type="SMART" id="SM00865"/>
    </source>
</evidence>
<evidence type="ECO:0000256" key="2">
    <source>
        <dbReference type="ARBA" id="ARBA00004245"/>
    </source>
</evidence>
<dbReference type="Pfam" id="PF00091">
    <property type="entry name" value="Tubulin"/>
    <property type="match status" value="1"/>
</dbReference>
<dbReference type="SMART" id="SM00865">
    <property type="entry name" value="Tubulin_C"/>
    <property type="match status" value="1"/>
</dbReference>
<keyword evidence="17" id="KW-1185">Reference proteome</keyword>
<evidence type="ECO:0000256" key="1">
    <source>
        <dbReference type="ARBA" id="ARBA00001946"/>
    </source>
</evidence>
<dbReference type="Gene3D" id="3.40.50.1440">
    <property type="entry name" value="Tubulin/FtsZ, GTPase domain"/>
    <property type="match status" value="1"/>
</dbReference>
<dbReference type="PANTHER" id="PTHR11588">
    <property type="entry name" value="TUBULIN"/>
    <property type="match status" value="1"/>
</dbReference>
<keyword evidence="7 13" id="KW-0547">Nucleotide-binding</keyword>
<dbReference type="InterPro" id="IPR018316">
    <property type="entry name" value="Tubulin/FtsZ_2-layer-sand-dom"/>
</dbReference>
<comment type="subunit">
    <text evidence="13">Dimer of alpha and beta chains. A typical microtubule is a hollow water-filled tube with an outer diameter of 25 nm and an inner diameter of 15 nM. Alpha-beta heterodimers associate head-to-tail to form protofilaments running lengthwise along the microtubule wall with the beta-tubulin subunit facing the microtubule plus end conferring a structural polarity. Microtubules usually have 13 protofilaments but different protofilament numbers can be found in some organisms and specialized cells.</text>
</comment>
<dbReference type="Gene3D" id="1.10.287.600">
    <property type="entry name" value="Helix hairpin bin"/>
    <property type="match status" value="1"/>
</dbReference>
<comment type="function">
    <text evidence="13">Tubulin is the major constituent of microtubules, a cylinder consisting of laterally associated linear protofilaments composed of alpha- and beta-tubulin heterodimers. Microtubules grow by the addition of GTP-tubulin dimers to the microtubule end, where a stabilizing cap forms. Below the cap, tubulin dimers are in GDP-bound state, owing to GTPase activity of alpha-tubulin.</text>
</comment>
<keyword evidence="10 13" id="KW-0342">GTP-binding</keyword>
<evidence type="ECO:0000256" key="3">
    <source>
        <dbReference type="ARBA" id="ARBA00009636"/>
    </source>
</evidence>
<dbReference type="GO" id="GO:0005525">
    <property type="term" value="F:GTP binding"/>
    <property type="evidence" value="ECO:0007669"/>
    <property type="project" value="UniProtKB-UniRule"/>
</dbReference>
<comment type="catalytic activity">
    <reaction evidence="12">
        <text>GTP + H2O = GDP + phosphate + H(+)</text>
        <dbReference type="Rhea" id="RHEA:19669"/>
        <dbReference type="ChEBI" id="CHEBI:15377"/>
        <dbReference type="ChEBI" id="CHEBI:15378"/>
        <dbReference type="ChEBI" id="CHEBI:37565"/>
        <dbReference type="ChEBI" id="CHEBI:43474"/>
        <dbReference type="ChEBI" id="CHEBI:58189"/>
    </reaction>
    <physiologicalReaction direction="left-to-right" evidence="12">
        <dbReference type="Rhea" id="RHEA:19670"/>
    </physiologicalReaction>
</comment>
<gene>
    <name evidence="16" type="ORF">V1478_002044</name>
</gene>
<dbReference type="Gene3D" id="3.30.1330.20">
    <property type="entry name" value="Tubulin/FtsZ, C-terminal domain"/>
    <property type="match status" value="1"/>
</dbReference>
<evidence type="ECO:0000256" key="8">
    <source>
        <dbReference type="ARBA" id="ARBA00022801"/>
    </source>
</evidence>
<comment type="similarity">
    <text evidence="3 13">Belongs to the tubulin family.</text>
</comment>
<dbReference type="PROSITE" id="PS00227">
    <property type="entry name" value="TUBULIN"/>
    <property type="match status" value="1"/>
</dbReference>
<comment type="caution">
    <text evidence="16">The sequence shown here is derived from an EMBL/GenBank/DDBJ whole genome shotgun (WGS) entry which is preliminary data.</text>
</comment>
<evidence type="ECO:0000256" key="12">
    <source>
        <dbReference type="ARBA" id="ARBA00049117"/>
    </source>
</evidence>
<dbReference type="InterPro" id="IPR000217">
    <property type="entry name" value="Tubulin"/>
</dbReference>
<keyword evidence="9" id="KW-0460">Magnesium</keyword>
<evidence type="ECO:0000313" key="17">
    <source>
        <dbReference type="Proteomes" id="UP001607302"/>
    </source>
</evidence>
<evidence type="ECO:0000259" key="14">
    <source>
        <dbReference type="SMART" id="SM00864"/>
    </source>
</evidence>
<evidence type="ECO:0000256" key="11">
    <source>
        <dbReference type="ARBA" id="ARBA00023212"/>
    </source>
</evidence>
<dbReference type="SUPFAM" id="SSF55307">
    <property type="entry name" value="Tubulin C-terminal domain-like"/>
    <property type="match status" value="1"/>
</dbReference>
<proteinExistence type="inferred from homology"/>
<dbReference type="InterPro" id="IPR017975">
    <property type="entry name" value="Tubulin_CS"/>
</dbReference>
<evidence type="ECO:0000256" key="6">
    <source>
        <dbReference type="ARBA" id="ARBA00022723"/>
    </source>
</evidence>
<evidence type="ECO:0000256" key="5">
    <source>
        <dbReference type="ARBA" id="ARBA00022701"/>
    </source>
</evidence>
<name>A0ABD2C0G8_VESSQ</name>
<evidence type="ECO:0000256" key="9">
    <source>
        <dbReference type="ARBA" id="ARBA00022842"/>
    </source>
</evidence>
<dbReference type="InterPro" id="IPR036525">
    <property type="entry name" value="Tubulin/FtsZ_GTPase_sf"/>
</dbReference>
<evidence type="ECO:0000313" key="16">
    <source>
        <dbReference type="EMBL" id="KAL2737958.1"/>
    </source>
</evidence>
<dbReference type="Pfam" id="PF03953">
    <property type="entry name" value="Tubulin_C"/>
    <property type="match status" value="1"/>
</dbReference>
<dbReference type="SUPFAM" id="SSF52490">
    <property type="entry name" value="Tubulin nucleotide-binding domain-like"/>
    <property type="match status" value="1"/>
</dbReference>
<accession>A0ABD2C0G8</accession>
<evidence type="ECO:0000256" key="13">
    <source>
        <dbReference type="RuleBase" id="RU000352"/>
    </source>
</evidence>
<comment type="subcellular location">
    <subcellularLocation>
        <location evidence="2">Cytoplasm</location>
        <location evidence="2">Cytoskeleton</location>
    </subcellularLocation>
</comment>
<reference evidence="16 17" key="1">
    <citation type="journal article" date="2024" name="Ann. Entomol. Soc. Am.">
        <title>Genomic analyses of the southern and eastern yellowjacket wasps (Hymenoptera: Vespidae) reveal evolutionary signatures of social life.</title>
        <authorList>
            <person name="Catto M.A."/>
            <person name="Caine P.B."/>
            <person name="Orr S.E."/>
            <person name="Hunt B.G."/>
            <person name="Goodisman M.A.D."/>
        </authorList>
    </citation>
    <scope>NUCLEOTIDE SEQUENCE [LARGE SCALE GENOMIC DNA]</scope>
    <source>
        <strain evidence="16">233</strain>
        <tissue evidence="16">Head and thorax</tissue>
    </source>
</reference>
<keyword evidence="8" id="KW-0378">Hydrolase</keyword>
<feature type="domain" description="Tubulin/FtsZ GTPase" evidence="14">
    <location>
        <begin position="50"/>
        <end position="247"/>
    </location>
</feature>
<dbReference type="InterPro" id="IPR003008">
    <property type="entry name" value="Tubulin_FtsZ_GTPase"/>
</dbReference>
<keyword evidence="11" id="KW-0206">Cytoskeleton</keyword>
<dbReference type="GO" id="GO:0005874">
    <property type="term" value="C:microtubule"/>
    <property type="evidence" value="ECO:0007669"/>
    <property type="project" value="UniProtKB-KW"/>
</dbReference>
<dbReference type="GO" id="GO:0016787">
    <property type="term" value="F:hydrolase activity"/>
    <property type="evidence" value="ECO:0007669"/>
    <property type="project" value="UniProtKB-KW"/>
</dbReference>
<dbReference type="EMBL" id="JAUDFV010000027">
    <property type="protein sequence ID" value="KAL2737958.1"/>
    <property type="molecule type" value="Genomic_DNA"/>
</dbReference>